<sequence length="205" mass="22322">MAEDGVATVIHGITGIPMESTIPREGTVAKVKDMYGRWTKEMAGRRGGRSGGGRTGGRNGGRGRIPACQEYSEEGSVHTEPEVSVQENKQTHDEEHDFTFESEVKADLAREFTEMMKASLPELLVEALRKVNEAGRSKPAADAPIIDAANAPLARGCNYKSFKVCDPSVLVGKKDAVATFDWVIHMEAAIRVTFLIFSIRISNSI</sequence>
<accession>A0ACB9FZD7</accession>
<dbReference type="Proteomes" id="UP001056120">
    <property type="component" value="Linkage Group LG15"/>
</dbReference>
<dbReference type="EMBL" id="CM042032">
    <property type="protein sequence ID" value="KAI3776558.1"/>
    <property type="molecule type" value="Genomic_DNA"/>
</dbReference>
<evidence type="ECO:0000313" key="1">
    <source>
        <dbReference type="EMBL" id="KAI3776558.1"/>
    </source>
</evidence>
<reference evidence="1 2" key="2">
    <citation type="journal article" date="2022" name="Mol. Ecol. Resour.">
        <title>The genomes of chicory, endive, great burdock and yacon provide insights into Asteraceae paleo-polyploidization history and plant inulin production.</title>
        <authorList>
            <person name="Fan W."/>
            <person name="Wang S."/>
            <person name="Wang H."/>
            <person name="Wang A."/>
            <person name="Jiang F."/>
            <person name="Liu H."/>
            <person name="Zhao H."/>
            <person name="Xu D."/>
            <person name="Zhang Y."/>
        </authorList>
    </citation>
    <scope>NUCLEOTIDE SEQUENCE [LARGE SCALE GENOMIC DNA]</scope>
    <source>
        <strain evidence="2">cv. Yunnan</strain>
        <tissue evidence="1">Leaves</tissue>
    </source>
</reference>
<organism evidence="1 2">
    <name type="scientific">Smallanthus sonchifolius</name>
    <dbReference type="NCBI Taxonomy" id="185202"/>
    <lineage>
        <taxon>Eukaryota</taxon>
        <taxon>Viridiplantae</taxon>
        <taxon>Streptophyta</taxon>
        <taxon>Embryophyta</taxon>
        <taxon>Tracheophyta</taxon>
        <taxon>Spermatophyta</taxon>
        <taxon>Magnoliopsida</taxon>
        <taxon>eudicotyledons</taxon>
        <taxon>Gunneridae</taxon>
        <taxon>Pentapetalae</taxon>
        <taxon>asterids</taxon>
        <taxon>campanulids</taxon>
        <taxon>Asterales</taxon>
        <taxon>Asteraceae</taxon>
        <taxon>Asteroideae</taxon>
        <taxon>Heliantheae alliance</taxon>
        <taxon>Millerieae</taxon>
        <taxon>Smallanthus</taxon>
    </lineage>
</organism>
<reference evidence="2" key="1">
    <citation type="journal article" date="2022" name="Mol. Ecol. Resour.">
        <title>The genomes of chicory, endive, great burdock and yacon provide insights into Asteraceae palaeo-polyploidization history and plant inulin production.</title>
        <authorList>
            <person name="Fan W."/>
            <person name="Wang S."/>
            <person name="Wang H."/>
            <person name="Wang A."/>
            <person name="Jiang F."/>
            <person name="Liu H."/>
            <person name="Zhao H."/>
            <person name="Xu D."/>
            <person name="Zhang Y."/>
        </authorList>
    </citation>
    <scope>NUCLEOTIDE SEQUENCE [LARGE SCALE GENOMIC DNA]</scope>
    <source>
        <strain evidence="2">cv. Yunnan</strain>
    </source>
</reference>
<gene>
    <name evidence="1" type="ORF">L1987_46344</name>
</gene>
<keyword evidence="2" id="KW-1185">Reference proteome</keyword>
<name>A0ACB9FZD7_9ASTR</name>
<proteinExistence type="predicted"/>
<protein>
    <submittedName>
        <fullName evidence="1">Uncharacterized protein</fullName>
    </submittedName>
</protein>
<evidence type="ECO:0000313" key="2">
    <source>
        <dbReference type="Proteomes" id="UP001056120"/>
    </source>
</evidence>
<comment type="caution">
    <text evidence="1">The sequence shown here is derived from an EMBL/GenBank/DDBJ whole genome shotgun (WGS) entry which is preliminary data.</text>
</comment>